<gene>
    <name evidence="9" type="ORF">BSTOLATCC_MIC33253</name>
</gene>
<comment type="caution">
    <text evidence="9">The sequence shown here is derived from an EMBL/GenBank/DDBJ whole genome shotgun (WGS) entry which is preliminary data.</text>
</comment>
<organism evidence="9 10">
    <name type="scientific">Blepharisma stoltei</name>
    <dbReference type="NCBI Taxonomy" id="1481888"/>
    <lineage>
        <taxon>Eukaryota</taxon>
        <taxon>Sar</taxon>
        <taxon>Alveolata</taxon>
        <taxon>Ciliophora</taxon>
        <taxon>Postciliodesmatophora</taxon>
        <taxon>Heterotrichea</taxon>
        <taxon>Heterotrichida</taxon>
        <taxon>Blepharismidae</taxon>
        <taxon>Blepharisma</taxon>
    </lineage>
</organism>
<evidence type="ECO:0000259" key="8">
    <source>
        <dbReference type="PROSITE" id="PS50011"/>
    </source>
</evidence>
<dbReference type="PANTHER" id="PTHR24055">
    <property type="entry name" value="MITOGEN-ACTIVATED PROTEIN KINASE"/>
    <property type="match status" value="1"/>
</dbReference>
<dbReference type="Pfam" id="PF00069">
    <property type="entry name" value="Pkinase"/>
    <property type="match status" value="1"/>
</dbReference>
<keyword evidence="5 6" id="KW-0067">ATP-binding</keyword>
<feature type="region of interest" description="Disordered" evidence="7">
    <location>
        <begin position="302"/>
        <end position="323"/>
    </location>
</feature>
<dbReference type="InterPro" id="IPR017441">
    <property type="entry name" value="Protein_kinase_ATP_BS"/>
</dbReference>
<evidence type="ECO:0000256" key="5">
    <source>
        <dbReference type="ARBA" id="ARBA00022840"/>
    </source>
</evidence>
<evidence type="ECO:0000256" key="1">
    <source>
        <dbReference type="ARBA" id="ARBA00022527"/>
    </source>
</evidence>
<feature type="binding site" evidence="6">
    <location>
        <position position="34"/>
    </location>
    <ligand>
        <name>ATP</name>
        <dbReference type="ChEBI" id="CHEBI:30616"/>
    </ligand>
</feature>
<dbReference type="PROSITE" id="PS50011">
    <property type="entry name" value="PROTEIN_KINASE_DOM"/>
    <property type="match status" value="1"/>
</dbReference>
<dbReference type="Gene3D" id="1.10.510.10">
    <property type="entry name" value="Transferase(Phosphotransferase) domain 1"/>
    <property type="match status" value="1"/>
</dbReference>
<dbReference type="Proteomes" id="UP001162131">
    <property type="component" value="Unassembled WGS sequence"/>
</dbReference>
<dbReference type="CDD" id="cd07833">
    <property type="entry name" value="STKc_CDKL"/>
    <property type="match status" value="1"/>
</dbReference>
<sequence length="614" mass="70205">MNKYEVMGVVGEGAYGVVLKCRNKETGEIVAIKKFKDSEEDETVRKTTIREVKILRMLKHENIVQLKEAFRRKGKLYLVFEYVDRNLLEILEDNAGGLDINTIRSYIYQLCKSIEYCHRNEVIHRDIKPENLLISANQTLKLCDFGFARTQPQKGGVLTDYVATRWYRSPELLLGGSEYGRPVDMWAIGCIMGELTDGQPLFPGENEVDQLYLIQKMLGSLTSEQQEIFQKNPRFIGLKFPEISRIETLERRYMGKLNKLALDFMEGLLRMDPNDRMSAAESLQHPFFGDLREDIDERPFTSLVSRNESNKARGRPGIGVYPQQNFSSHLAAASSIASKLKNQPNVGTNVTPTDSRRANIKLKDDQSSSPPPHYKDPYHSGSVPPGLDPNKFDLKTLRGTQNKDSQRSKTRASPFISDPNEFDMPITTNQSNESEIKLERQRSKDGIKYGYPQPNPQARNKKKSEEPMFNINEEEDTKSSPKIKNHNKKKITTKPVYSHEISYENPMQRGQSRGLFARASLFPKQIPEIPHAVNESGDFSNHQSARQLPNIHNNYQYADLMKRPDKGQKYPGYEDPEMGGGPQFIAPFQGYAEDGYNFAKQNKVYSYEYNARAR</sequence>
<keyword evidence="10" id="KW-1185">Reference proteome</keyword>
<dbReference type="InterPro" id="IPR000719">
    <property type="entry name" value="Prot_kinase_dom"/>
</dbReference>
<dbReference type="FunFam" id="3.30.200.20:FF:000171">
    <property type="entry name" value="Putative cyclin-dependent kinase-like 5"/>
    <property type="match status" value="1"/>
</dbReference>
<feature type="region of interest" description="Disordered" evidence="7">
    <location>
        <begin position="337"/>
        <end position="485"/>
    </location>
</feature>
<name>A0AAU9JCY0_9CILI</name>
<keyword evidence="3 6" id="KW-0547">Nucleotide-binding</keyword>
<evidence type="ECO:0000256" key="3">
    <source>
        <dbReference type="ARBA" id="ARBA00022741"/>
    </source>
</evidence>
<feature type="compositionally biased region" description="Basic and acidic residues" evidence="7">
    <location>
        <begin position="434"/>
        <end position="447"/>
    </location>
</feature>
<dbReference type="InterPro" id="IPR008271">
    <property type="entry name" value="Ser/Thr_kinase_AS"/>
</dbReference>
<evidence type="ECO:0000256" key="4">
    <source>
        <dbReference type="ARBA" id="ARBA00022777"/>
    </source>
</evidence>
<dbReference type="InterPro" id="IPR011009">
    <property type="entry name" value="Kinase-like_dom_sf"/>
</dbReference>
<evidence type="ECO:0000313" key="10">
    <source>
        <dbReference type="Proteomes" id="UP001162131"/>
    </source>
</evidence>
<dbReference type="PROSITE" id="PS00108">
    <property type="entry name" value="PROTEIN_KINASE_ST"/>
    <property type="match status" value="1"/>
</dbReference>
<evidence type="ECO:0000256" key="6">
    <source>
        <dbReference type="PROSITE-ProRule" id="PRU10141"/>
    </source>
</evidence>
<dbReference type="PROSITE" id="PS00107">
    <property type="entry name" value="PROTEIN_KINASE_ATP"/>
    <property type="match status" value="1"/>
</dbReference>
<keyword evidence="2" id="KW-0808">Transferase</keyword>
<keyword evidence="1" id="KW-0723">Serine/threonine-protein kinase</keyword>
<evidence type="ECO:0000256" key="2">
    <source>
        <dbReference type="ARBA" id="ARBA00022679"/>
    </source>
</evidence>
<dbReference type="SUPFAM" id="SSF56112">
    <property type="entry name" value="Protein kinase-like (PK-like)"/>
    <property type="match status" value="1"/>
</dbReference>
<accession>A0AAU9JCY0</accession>
<keyword evidence="4" id="KW-0418">Kinase</keyword>
<dbReference type="SMART" id="SM00220">
    <property type="entry name" value="S_TKc"/>
    <property type="match status" value="1"/>
</dbReference>
<feature type="domain" description="Protein kinase" evidence="8">
    <location>
        <begin position="4"/>
        <end position="288"/>
    </location>
</feature>
<reference evidence="9" key="1">
    <citation type="submission" date="2021-09" db="EMBL/GenBank/DDBJ databases">
        <authorList>
            <consortium name="AG Swart"/>
            <person name="Singh M."/>
            <person name="Singh A."/>
            <person name="Seah K."/>
            <person name="Emmerich C."/>
        </authorList>
    </citation>
    <scope>NUCLEOTIDE SEQUENCE</scope>
    <source>
        <strain evidence="9">ATCC30299</strain>
    </source>
</reference>
<evidence type="ECO:0000313" key="9">
    <source>
        <dbReference type="EMBL" id="CAG9323353.1"/>
    </source>
</evidence>
<dbReference type="AlphaFoldDB" id="A0AAU9JCY0"/>
<dbReference type="InterPro" id="IPR050117">
    <property type="entry name" value="MAPK"/>
</dbReference>
<proteinExistence type="predicted"/>
<evidence type="ECO:0000256" key="7">
    <source>
        <dbReference type="SAM" id="MobiDB-lite"/>
    </source>
</evidence>
<dbReference type="Gene3D" id="3.30.200.20">
    <property type="entry name" value="Phosphorylase Kinase, domain 1"/>
    <property type="match status" value="1"/>
</dbReference>
<dbReference type="FunFam" id="1.10.510.10:FF:000624">
    <property type="entry name" value="Mitogen-activated protein kinase"/>
    <property type="match status" value="1"/>
</dbReference>
<dbReference type="GO" id="GO:0004674">
    <property type="term" value="F:protein serine/threonine kinase activity"/>
    <property type="evidence" value="ECO:0007669"/>
    <property type="project" value="UniProtKB-KW"/>
</dbReference>
<feature type="compositionally biased region" description="Basic and acidic residues" evidence="7">
    <location>
        <begin position="354"/>
        <end position="366"/>
    </location>
</feature>
<dbReference type="GO" id="GO:0005524">
    <property type="term" value="F:ATP binding"/>
    <property type="evidence" value="ECO:0007669"/>
    <property type="project" value="UniProtKB-UniRule"/>
</dbReference>
<protein>
    <recommendedName>
        <fullName evidence="8">Protein kinase domain-containing protein</fullName>
    </recommendedName>
</protein>
<feature type="compositionally biased region" description="Polar residues" evidence="7">
    <location>
        <begin position="340"/>
        <end position="353"/>
    </location>
</feature>
<dbReference type="EMBL" id="CAJZBQ010000033">
    <property type="protein sequence ID" value="CAG9323353.1"/>
    <property type="molecule type" value="Genomic_DNA"/>
</dbReference>